<evidence type="ECO:0000313" key="10">
    <source>
        <dbReference type="EMBL" id="OHT14834.1"/>
    </source>
</evidence>
<dbReference type="GeneID" id="94832718"/>
<gene>
    <name evidence="10" type="ORF">TRFO_14787</name>
</gene>
<dbReference type="PANTHER" id="PTHR45672">
    <property type="entry name" value="PROTEIN DISULFIDE-ISOMERASE C17H9.14C-RELATED"/>
    <property type="match status" value="1"/>
</dbReference>
<evidence type="ECO:0000256" key="8">
    <source>
        <dbReference type="SAM" id="SignalP"/>
    </source>
</evidence>
<dbReference type="VEuPathDB" id="TrichDB:TRFO_14787"/>
<dbReference type="InterPro" id="IPR011679">
    <property type="entry name" value="ERp29_C"/>
</dbReference>
<evidence type="ECO:0000313" key="11">
    <source>
        <dbReference type="Proteomes" id="UP000179807"/>
    </source>
</evidence>
<evidence type="ECO:0000256" key="5">
    <source>
        <dbReference type="ARBA" id="ARBA00023157"/>
    </source>
</evidence>
<dbReference type="GO" id="GO:0005783">
    <property type="term" value="C:endoplasmic reticulum"/>
    <property type="evidence" value="ECO:0007669"/>
    <property type="project" value="InterPro"/>
</dbReference>
<dbReference type="Proteomes" id="UP000179807">
    <property type="component" value="Unassembled WGS sequence"/>
</dbReference>
<dbReference type="Pfam" id="PF07749">
    <property type="entry name" value="ERp29"/>
    <property type="match status" value="1"/>
</dbReference>
<keyword evidence="6" id="KW-0413">Isomerase</keyword>
<dbReference type="OrthoDB" id="10264505at2759"/>
<keyword evidence="5" id="KW-1015">Disulfide bond</keyword>
<dbReference type="InterPro" id="IPR051063">
    <property type="entry name" value="PDI"/>
</dbReference>
<protein>
    <recommendedName>
        <fullName evidence="3">protein disulfide-isomerase</fullName>
        <ecNumber evidence="3">5.3.4.1</ecNumber>
    </recommendedName>
</protein>
<dbReference type="GO" id="GO:0003756">
    <property type="term" value="F:protein disulfide isomerase activity"/>
    <property type="evidence" value="ECO:0007669"/>
    <property type="project" value="UniProtKB-EC"/>
</dbReference>
<dbReference type="InterPro" id="IPR013766">
    <property type="entry name" value="Thioredoxin_domain"/>
</dbReference>
<comment type="catalytic activity">
    <reaction evidence="1">
        <text>Catalyzes the rearrangement of -S-S- bonds in proteins.</text>
        <dbReference type="EC" id="5.3.4.1"/>
    </reaction>
</comment>
<dbReference type="SUPFAM" id="SSF47933">
    <property type="entry name" value="ERP29 C domain-like"/>
    <property type="match status" value="1"/>
</dbReference>
<reference evidence="10" key="1">
    <citation type="submission" date="2016-10" db="EMBL/GenBank/DDBJ databases">
        <authorList>
            <person name="Benchimol M."/>
            <person name="Almeida L.G."/>
            <person name="Vasconcelos A.T."/>
            <person name="Perreira-Neves A."/>
            <person name="Rosa I.A."/>
            <person name="Tasca T."/>
            <person name="Bogo M.R."/>
            <person name="de Souza W."/>
        </authorList>
    </citation>
    <scope>NUCLEOTIDE SEQUENCE [LARGE SCALE GENOMIC DNA]</scope>
    <source>
        <strain evidence="10">K</strain>
    </source>
</reference>
<evidence type="ECO:0000256" key="2">
    <source>
        <dbReference type="ARBA" id="ARBA00006347"/>
    </source>
</evidence>
<keyword evidence="4 8" id="KW-0732">Signal</keyword>
<dbReference type="RefSeq" id="XP_068367970.1">
    <property type="nucleotide sequence ID" value="XM_068498014.1"/>
</dbReference>
<dbReference type="Gene3D" id="1.20.1150.12">
    <property type="entry name" value="Endoplasmic reticulum resident protein 29, C-terminal domain"/>
    <property type="match status" value="1"/>
</dbReference>
<evidence type="ECO:0000256" key="7">
    <source>
        <dbReference type="ARBA" id="ARBA00023284"/>
    </source>
</evidence>
<feature type="domain" description="Thioredoxin" evidence="9">
    <location>
        <begin position="1"/>
        <end position="117"/>
    </location>
</feature>
<keyword evidence="11" id="KW-1185">Reference proteome</keyword>
<dbReference type="Gene3D" id="3.40.30.10">
    <property type="entry name" value="Glutaredoxin"/>
    <property type="match status" value="2"/>
</dbReference>
<comment type="similarity">
    <text evidence="2">Belongs to the protein disulfide isomerase family.</text>
</comment>
<dbReference type="EMBL" id="MLAK01000314">
    <property type="protein sequence ID" value="OHT14834.1"/>
    <property type="molecule type" value="Genomic_DNA"/>
</dbReference>
<dbReference type="InterPro" id="IPR036356">
    <property type="entry name" value="ERp29_C_sf"/>
</dbReference>
<dbReference type="GO" id="GO:0006457">
    <property type="term" value="P:protein folding"/>
    <property type="evidence" value="ECO:0007669"/>
    <property type="project" value="TreeGrafter"/>
</dbReference>
<evidence type="ECO:0000256" key="3">
    <source>
        <dbReference type="ARBA" id="ARBA00012723"/>
    </source>
</evidence>
<evidence type="ECO:0000256" key="6">
    <source>
        <dbReference type="ARBA" id="ARBA00023235"/>
    </source>
</evidence>
<dbReference type="PANTHER" id="PTHR45672:SF3">
    <property type="entry name" value="THIOREDOXIN DOMAIN-CONTAINING PROTEIN 5"/>
    <property type="match status" value="1"/>
</dbReference>
<sequence>MICLLLISIIYYKYVEFNSDSFNKYIGGEDPILVKFYSHRCLHCKETQKYFAEAAEYFPEIYFAGIDCLDHVDVCKQQEINTYPSFKFYKPYSKIGVDYFGGTSVSEIVKFLSSYSFQARKIPHTILNLTSYNFERFINNNSCAFTIFYTPQIPSNDIRYQQMNEVAYAFYYEHNVSVGSIDCKMFNEICMKYSIHETPVIKLFKGNKVIPYFQEKSISKFVDFINHECGTNRRKDGLLSDNAGVLPEMDPFVDDFLNKGTEKQKEVINRIKVMNGTQLYVNVMERISSKGFDILKDDMQMMKKVLDGRNVSAKSLNNIKLKYNIMKQFVNHKPKPNNEDL</sequence>
<organism evidence="10 11">
    <name type="scientific">Tritrichomonas foetus</name>
    <dbReference type="NCBI Taxonomy" id="1144522"/>
    <lineage>
        <taxon>Eukaryota</taxon>
        <taxon>Metamonada</taxon>
        <taxon>Parabasalia</taxon>
        <taxon>Tritrichomonadida</taxon>
        <taxon>Tritrichomonadidae</taxon>
        <taxon>Tritrichomonas</taxon>
    </lineage>
</organism>
<feature type="chain" id="PRO_5009630213" description="protein disulfide-isomerase" evidence="8">
    <location>
        <begin position="18"/>
        <end position="341"/>
    </location>
</feature>
<accession>A0A1J4KUL8</accession>
<keyword evidence="7" id="KW-0676">Redox-active center</keyword>
<dbReference type="EC" id="5.3.4.1" evidence="3"/>
<comment type="caution">
    <text evidence="10">The sequence shown here is derived from an EMBL/GenBank/DDBJ whole genome shotgun (WGS) entry which is preliminary data.</text>
</comment>
<dbReference type="SUPFAM" id="SSF52833">
    <property type="entry name" value="Thioredoxin-like"/>
    <property type="match status" value="2"/>
</dbReference>
<proteinExistence type="inferred from homology"/>
<evidence type="ECO:0000256" key="1">
    <source>
        <dbReference type="ARBA" id="ARBA00001182"/>
    </source>
</evidence>
<feature type="signal peptide" evidence="8">
    <location>
        <begin position="1"/>
        <end position="17"/>
    </location>
</feature>
<evidence type="ECO:0000256" key="4">
    <source>
        <dbReference type="ARBA" id="ARBA00022729"/>
    </source>
</evidence>
<dbReference type="AlphaFoldDB" id="A0A1J4KUL8"/>
<dbReference type="Pfam" id="PF00085">
    <property type="entry name" value="Thioredoxin"/>
    <property type="match status" value="1"/>
</dbReference>
<dbReference type="CDD" id="cd02961">
    <property type="entry name" value="PDI_a_family"/>
    <property type="match status" value="2"/>
</dbReference>
<evidence type="ECO:0000259" key="9">
    <source>
        <dbReference type="PROSITE" id="PS51352"/>
    </source>
</evidence>
<dbReference type="InterPro" id="IPR036249">
    <property type="entry name" value="Thioredoxin-like_sf"/>
</dbReference>
<name>A0A1J4KUL8_9EUKA</name>
<dbReference type="PROSITE" id="PS51352">
    <property type="entry name" value="THIOREDOXIN_2"/>
    <property type="match status" value="1"/>
</dbReference>